<evidence type="ECO:0000313" key="1">
    <source>
        <dbReference type="EMBL" id="KAJ1215527.1"/>
    </source>
</evidence>
<organism evidence="1 2">
    <name type="scientific">Pleurodeles waltl</name>
    <name type="common">Iberian ribbed newt</name>
    <dbReference type="NCBI Taxonomy" id="8319"/>
    <lineage>
        <taxon>Eukaryota</taxon>
        <taxon>Metazoa</taxon>
        <taxon>Chordata</taxon>
        <taxon>Craniata</taxon>
        <taxon>Vertebrata</taxon>
        <taxon>Euteleostomi</taxon>
        <taxon>Amphibia</taxon>
        <taxon>Batrachia</taxon>
        <taxon>Caudata</taxon>
        <taxon>Salamandroidea</taxon>
        <taxon>Salamandridae</taxon>
        <taxon>Pleurodelinae</taxon>
        <taxon>Pleurodeles</taxon>
    </lineage>
</organism>
<name>A0AAV7WN68_PLEWA</name>
<evidence type="ECO:0000313" key="2">
    <source>
        <dbReference type="Proteomes" id="UP001066276"/>
    </source>
</evidence>
<protein>
    <submittedName>
        <fullName evidence="1">Uncharacterized protein</fullName>
    </submittedName>
</protein>
<dbReference type="EMBL" id="JANPWB010000001">
    <property type="protein sequence ID" value="KAJ1215527.1"/>
    <property type="molecule type" value="Genomic_DNA"/>
</dbReference>
<sequence>MGRGSRRSDERSPRCPPVYATGPAECFADRRCSSLKLVMGAAMHCRALKFRRRGSCPELGALPRTRHGLERPGVALRLECAILECLPRARRHAGLGAWLKAVPGVASRCGRGPPRLWSLFRLYWLRRSVEPGGSVALGARIPWQCCRRWGKAATAESSLFLATGGNLDLGLLAGCVRGRVAAAVRSPASSGQRGGVNRSPR</sequence>
<dbReference type="Proteomes" id="UP001066276">
    <property type="component" value="Chromosome 1_1"/>
</dbReference>
<dbReference type="AlphaFoldDB" id="A0AAV7WN68"/>
<accession>A0AAV7WN68</accession>
<proteinExistence type="predicted"/>
<keyword evidence="2" id="KW-1185">Reference proteome</keyword>
<comment type="caution">
    <text evidence="1">The sequence shown here is derived from an EMBL/GenBank/DDBJ whole genome shotgun (WGS) entry which is preliminary data.</text>
</comment>
<gene>
    <name evidence="1" type="ORF">NDU88_003135</name>
</gene>
<reference evidence="1" key="1">
    <citation type="journal article" date="2022" name="bioRxiv">
        <title>Sequencing and chromosome-scale assembly of the giantPleurodeles waltlgenome.</title>
        <authorList>
            <person name="Brown T."/>
            <person name="Elewa A."/>
            <person name="Iarovenko S."/>
            <person name="Subramanian E."/>
            <person name="Araus A.J."/>
            <person name="Petzold A."/>
            <person name="Susuki M."/>
            <person name="Suzuki K.-i.T."/>
            <person name="Hayashi T."/>
            <person name="Toyoda A."/>
            <person name="Oliveira C."/>
            <person name="Osipova E."/>
            <person name="Leigh N.D."/>
            <person name="Simon A."/>
            <person name="Yun M.H."/>
        </authorList>
    </citation>
    <scope>NUCLEOTIDE SEQUENCE</scope>
    <source>
        <strain evidence="1">20211129_DDA</strain>
        <tissue evidence="1">Liver</tissue>
    </source>
</reference>